<accession>H2ES92</accession>
<dbReference type="EMBL" id="JQ031552">
    <property type="protein sequence ID" value="AEY78259.1"/>
    <property type="molecule type" value="Genomic_DNA"/>
</dbReference>
<proteinExistence type="predicted"/>
<dbReference type="RefSeq" id="WP_014343673.1">
    <property type="nucleotide sequence ID" value="NC_016851.1"/>
</dbReference>
<reference evidence="1" key="1">
    <citation type="submission" date="2011-11" db="EMBL/GenBank/DDBJ databases">
        <authorList>
            <person name="Summers A.O."/>
            <person name="Wireman J."/>
            <person name="Williams L.E."/>
        </authorList>
    </citation>
    <scope>NUCLEOTIDE SEQUENCE</scope>
    <source>
        <strain evidence="1">KB1A-97</strain>
        <plasmid evidence="1">pKB1A97-67</plasmid>
    </source>
</reference>
<evidence type="ECO:0000313" key="1">
    <source>
        <dbReference type="EMBL" id="AEY78259.1"/>
    </source>
</evidence>
<protein>
    <submittedName>
        <fullName evidence="1">Uncharacterized protein</fullName>
    </submittedName>
</protein>
<organism evidence="1">
    <name type="scientific">Aliivibrio fischeri</name>
    <name type="common">Vibrio fischeri</name>
    <dbReference type="NCBI Taxonomy" id="668"/>
    <lineage>
        <taxon>Bacteria</taxon>
        <taxon>Pseudomonadati</taxon>
        <taxon>Pseudomonadota</taxon>
        <taxon>Gammaproteobacteria</taxon>
        <taxon>Vibrionales</taxon>
        <taxon>Vibrionaceae</taxon>
        <taxon>Aliivibrio</taxon>
    </lineage>
</organism>
<geneLocation type="plasmid" evidence="1">
    <name>pKB1A97-67</name>
</geneLocation>
<sequence>MRENSEERLRQYVAAKDALESSLVLYRLAIVNNMDSEMLLALKKVNRDQMIYESLYRQLYTYDKSV</sequence>
<name>H2ES92_ALIFS</name>
<dbReference type="AlphaFoldDB" id="H2ES92"/>
<keyword evidence="1" id="KW-0614">Plasmid</keyword>